<feature type="region of interest" description="Disordered" evidence="1">
    <location>
        <begin position="1823"/>
        <end position="2126"/>
    </location>
</feature>
<feature type="compositionally biased region" description="Basic and acidic residues" evidence="1">
    <location>
        <begin position="2312"/>
        <end position="2332"/>
    </location>
</feature>
<feature type="compositionally biased region" description="Basic and acidic residues" evidence="1">
    <location>
        <begin position="1138"/>
        <end position="1154"/>
    </location>
</feature>
<feature type="compositionally biased region" description="Polar residues" evidence="1">
    <location>
        <begin position="932"/>
        <end position="941"/>
    </location>
</feature>
<accession>A0A6A5VQE2</accession>
<feature type="compositionally biased region" description="Basic and acidic residues" evidence="1">
    <location>
        <begin position="1681"/>
        <end position="1690"/>
    </location>
</feature>
<feature type="region of interest" description="Disordered" evidence="1">
    <location>
        <begin position="929"/>
        <end position="960"/>
    </location>
</feature>
<feature type="compositionally biased region" description="Basic and acidic residues" evidence="1">
    <location>
        <begin position="1161"/>
        <end position="1369"/>
    </location>
</feature>
<feature type="compositionally biased region" description="Low complexity" evidence="1">
    <location>
        <begin position="34"/>
        <end position="45"/>
    </location>
</feature>
<feature type="region of interest" description="Disordered" evidence="1">
    <location>
        <begin position="603"/>
        <end position="687"/>
    </location>
</feature>
<evidence type="ECO:0000313" key="2">
    <source>
        <dbReference type="EMBL" id="KAF1979913.1"/>
    </source>
</evidence>
<feature type="compositionally biased region" description="Basic and acidic residues" evidence="1">
    <location>
        <begin position="2376"/>
        <end position="2387"/>
    </location>
</feature>
<feature type="region of interest" description="Disordered" evidence="1">
    <location>
        <begin position="436"/>
        <end position="455"/>
    </location>
</feature>
<feature type="compositionally biased region" description="Low complexity" evidence="1">
    <location>
        <begin position="1793"/>
        <end position="1810"/>
    </location>
</feature>
<dbReference type="EMBL" id="ML976657">
    <property type="protein sequence ID" value="KAF1979913.1"/>
    <property type="molecule type" value="Genomic_DNA"/>
</dbReference>
<feature type="compositionally biased region" description="Basic residues" evidence="1">
    <location>
        <begin position="522"/>
        <end position="531"/>
    </location>
</feature>
<feature type="compositionally biased region" description="Polar residues" evidence="1">
    <location>
        <begin position="2212"/>
        <end position="2221"/>
    </location>
</feature>
<reference evidence="2" key="1">
    <citation type="journal article" date="2020" name="Stud. Mycol.">
        <title>101 Dothideomycetes genomes: a test case for predicting lifestyles and emergence of pathogens.</title>
        <authorList>
            <person name="Haridas S."/>
            <person name="Albert R."/>
            <person name="Binder M."/>
            <person name="Bloem J."/>
            <person name="Labutti K."/>
            <person name="Salamov A."/>
            <person name="Andreopoulos B."/>
            <person name="Baker S."/>
            <person name="Barry K."/>
            <person name="Bills G."/>
            <person name="Bluhm B."/>
            <person name="Cannon C."/>
            <person name="Castanera R."/>
            <person name="Culley D."/>
            <person name="Daum C."/>
            <person name="Ezra D."/>
            <person name="Gonzalez J."/>
            <person name="Henrissat B."/>
            <person name="Kuo A."/>
            <person name="Liang C."/>
            <person name="Lipzen A."/>
            <person name="Lutzoni F."/>
            <person name="Magnuson J."/>
            <person name="Mondo S."/>
            <person name="Nolan M."/>
            <person name="Ohm R."/>
            <person name="Pangilinan J."/>
            <person name="Park H.-J."/>
            <person name="Ramirez L."/>
            <person name="Alfaro M."/>
            <person name="Sun H."/>
            <person name="Tritt A."/>
            <person name="Yoshinaga Y."/>
            <person name="Zwiers L.-H."/>
            <person name="Turgeon B."/>
            <person name="Goodwin S."/>
            <person name="Spatafora J."/>
            <person name="Crous P."/>
            <person name="Grigoriev I."/>
        </authorList>
    </citation>
    <scope>NUCLEOTIDE SEQUENCE</scope>
    <source>
        <strain evidence="2">CBS 107.79</strain>
    </source>
</reference>
<feature type="compositionally biased region" description="Basic and acidic residues" evidence="1">
    <location>
        <begin position="2459"/>
        <end position="2474"/>
    </location>
</feature>
<feature type="region of interest" description="Disordered" evidence="1">
    <location>
        <begin position="1421"/>
        <end position="1472"/>
    </location>
</feature>
<feature type="compositionally biased region" description="Basic and acidic residues" evidence="1">
    <location>
        <begin position="69"/>
        <end position="126"/>
    </location>
</feature>
<feature type="region of interest" description="Disordered" evidence="1">
    <location>
        <begin position="514"/>
        <end position="576"/>
    </location>
</feature>
<feature type="compositionally biased region" description="Basic and acidic residues" evidence="1">
    <location>
        <begin position="1637"/>
        <end position="1649"/>
    </location>
</feature>
<feature type="compositionally biased region" description="Basic residues" evidence="1">
    <location>
        <begin position="787"/>
        <end position="801"/>
    </location>
</feature>
<evidence type="ECO:0008006" key="4">
    <source>
        <dbReference type="Google" id="ProtNLM"/>
    </source>
</evidence>
<feature type="compositionally biased region" description="Low complexity" evidence="1">
    <location>
        <begin position="410"/>
        <end position="420"/>
    </location>
</feature>
<feature type="region of interest" description="Disordered" evidence="1">
    <location>
        <begin position="2205"/>
        <end position="2551"/>
    </location>
</feature>
<feature type="region of interest" description="Disordered" evidence="1">
    <location>
        <begin position="1016"/>
        <end position="1102"/>
    </location>
</feature>
<feature type="region of interest" description="Disordered" evidence="1">
    <location>
        <begin position="1"/>
        <end position="213"/>
    </location>
</feature>
<feature type="compositionally biased region" description="Basic and acidic residues" evidence="1">
    <location>
        <begin position="2008"/>
        <end position="2018"/>
    </location>
</feature>
<sequence>MWSRFTGKSDGAKDRDDEKRKRSDSSATRRSKTSESVVSSSSTRRPSGRDSRSRVSESPASSHATFATGRDERDDMRSNADLYEDPRDDERRRRRRDDDERSTYSRRDRSRSRDRSDKDRKSDKDGRVKKKKSRSEAGGSRAQEIVEAPRRDTRSVVGQMEGGGFSQYPDHNGPPVMSGGLPAGTLSSHVQDQFPGQNPQQYATPFVPHAPVHTDSFGEAAEYYGDQGQSVQHQPGVRIERPSVIVSQDQLHLTTASATANPVADTGSGTAAEFYGTANTEPQQPSKPPRPSSMPGAFTDDEPLPAKPPRPSKPNKPGKLSSAATLAGAAGLGYAIHESSHTHTQNTQHTQHTTSYTNGAPGGTASMYYQGENPSTAATNGSYNGTSSYLPPYNEATEGIPPPKPPRPGKQPSGSSHAGLYTAGAAGLAAYGLAHHNSHNHSHTHSMPGGFPGGQYGSYGSSPGALMPGGMAHKHEHKGPVSKFADWWKNLDDVRRMEEYTEYIGVCKDCFDPRSSPMDAPRKHHYNRRKRSGELRPTGIKEKHSRYGLHEKASRSSFSDEERRGKRKGTSNSTAGWVAAGLGGIGLAKAGQAFFNQQRNDFDDTYSVKSGRDARSRVSRRSRSRSRSRDRHHYSSGRSEVRRRSRSEDRLSRMSVGITGDRKDRKDYKIVRHHSRSRSRSHSRDHKSGILGAALGAGIAATAVNAARKKHRSRSRSRSRSHSPQNVFVHHRRDGSDRERRYSKNARLKHKSSRSSVGSASIVDVSRPQQNQGGFLGGFFAVPPPKEKRRQQHSHSKKKKGFFNFGNASSSSSDSDIAFGQGFVQRKKRPTRRTSEEKLHATLAGLGATAAAIAAAKAARNGSRHHSEVVAVRENRHQTHGRRRRQSGSSRYGDVDADWEDLPDGDTTDSGSVSSGLAFGDFDLRKTKSRESLNSNGSGTSKWGWRWGSKKQTKKPSSESLYNAGANTSLIGPAAVGAVAGAAIGTGLHRHESSASSNVSLQQVFPVQASADPTSFDAWRTSSAPTPQPLVTSQSGPMSIQQPQPMHQVPGSIYSTQAPPQPGYTAPSGPPVFSQPGPSQYSSFHHPAPLRRANSSPVQSSWKRDATIAAVGAGLAGAAVASVKRDRTSSPASNVRFDFTEEQARKERKRHADEERDEEDDRRRRLDETERREQERRKAELQRQQEAREEAEERRRRLDETDRREQERRKIELQRQQEEARRYLEAERLAKQEAEHREAERRREEEAKGRREQEERIARRAREKAEEQERREHELRLAAERTRQLELEEEQKRRERIEQERRAAEQRKRVLGFEEEQKRRERRETDRRAAEQRETEKREAEIQQDLERRRREAEEYANRYKNERDRRPPLEQQRTGSSIASDVRRKERELEDRERDIVQPDTWKTPVAAATVAVAAAAITSAAISSSKRDDRRSKTSSAKIVEPAAVKEIAPSAAISSKHDDRRRKTSSVKTVEPAAVKEIAPSMIAQDYADDDIFDPNIFKKPIRAPSSAKEVYQEWEDRYISKDEPVSQADFFAPKELLENTSAPVVKVDPNEGAPPEFHIYQAHDDHEYSAPRYPPYPPSYSFTATKDGRGPKNPPYPIPELNLIQPTPPGSRANSVRGVSVPPSPNIEPVEPPNKEEPKPEEGPRRGSRVSWGPDQFHNYEVPTPDSYREQFISTRDLGDHAKQSQDEIIVEADSPHSGSKTTKYRPEEPKLPEPVVPSSTQYVPDQDNDDWAGTMPKKASKKDKKKAKAAAAAAAVTAPAVLARDDTDNVSIMTDPFADKYAASTVSAAPSTSSAWSTPYSESPSDVTVIPARTSDKYPASTVSAVPSTSSAWSTPYSKSASDVTVLPARPSDKYPASTVSAAPSTNSAWSTPYSESASDISVTPARPKTYVNDEIATEPEPMHMPGGFEGTPTPTPVTEATEDDWTASAKKDKKGKKSSRTDKDTFTVPESTREVVPEPEGKLSKKDKKKKKSKSVDDDPYAQDVPARVASPLFSEPEPVLVEERRHEREIPDDLADTAKLSKKDKKKKSNGAEEDFFDQPPPSSADVQRLPEPEPAREPLPEPEPEKPSEDDWVAPAKLSKKDKKKKAKAAKKGIADSPDDTGSSQPSSPIIERDLRDIEPILTGDVARDTTRGNPSSSSATTAAMAGGFAALVGAAMKQDQDRIASDFEHARESMEYARTLPSTAFHDVDELNDVKTPKKKNRVSSGRWSPSIGSPLRAEVQYDDYVGQMAGSSSSATAREPPQAPPVDLGLSHVFPSSIRDGHDSGYYAPDDTVQQPPADRDSDEFFSAGSEEQKSTIVKSPPSDRHDDREKPSVVSPDRKYDDEFDREERHRRRHETHSSSQSRDRGYELDNGDSPTKRRHHRRRGTDERSVEDWDSRSAISDTRSEATGERRRKHRHRDSERNGSPEEYRRSAAKSEPGDIESERKSSRRRSKRDDDDNMSVVSSPARYDEEKASKKDKEKRSSGLFGLFSRSKENLAETSSKSSKTREDEDDGERRRRRRKHREGSAYGSDDDDVRSTISSSSRREKRRSRTDGWDEKV</sequence>
<feature type="compositionally biased region" description="Basic and acidic residues" evidence="1">
    <location>
        <begin position="1945"/>
        <end position="1970"/>
    </location>
</feature>
<feature type="region of interest" description="Disordered" evidence="1">
    <location>
        <begin position="703"/>
        <end position="817"/>
    </location>
</feature>
<feature type="region of interest" description="Disordered" evidence="1">
    <location>
        <begin position="340"/>
        <end position="420"/>
    </location>
</feature>
<feature type="compositionally biased region" description="Polar residues" evidence="1">
    <location>
        <begin position="185"/>
        <end position="203"/>
    </location>
</feature>
<feature type="compositionally biased region" description="Pro residues" evidence="1">
    <location>
        <begin position="400"/>
        <end position="409"/>
    </location>
</feature>
<feature type="compositionally biased region" description="Basic and acidic residues" evidence="1">
    <location>
        <begin position="10"/>
        <end position="24"/>
    </location>
</feature>
<keyword evidence="3" id="KW-1185">Reference proteome</keyword>
<feature type="compositionally biased region" description="Basic and acidic residues" evidence="1">
    <location>
        <begin position="2409"/>
        <end position="2422"/>
    </location>
</feature>
<feature type="compositionally biased region" description="Basic and acidic residues" evidence="1">
    <location>
        <begin position="1382"/>
        <end position="1398"/>
    </location>
</feature>
<feature type="compositionally biased region" description="Acidic residues" evidence="1">
    <location>
        <begin position="895"/>
        <end position="907"/>
    </location>
</feature>
<name>A0A6A5VQE2_9PLEO</name>
<feature type="compositionally biased region" description="Basic residues" evidence="1">
    <location>
        <begin position="2027"/>
        <end position="2036"/>
    </location>
</feature>
<feature type="compositionally biased region" description="Polar residues" evidence="1">
    <location>
        <begin position="1020"/>
        <end position="1045"/>
    </location>
</feature>
<feature type="region of interest" description="Disordered" evidence="1">
    <location>
        <begin position="1547"/>
        <end position="1749"/>
    </location>
</feature>
<feature type="compositionally biased region" description="Basic residues" evidence="1">
    <location>
        <begin position="2086"/>
        <end position="2099"/>
    </location>
</feature>
<feature type="region of interest" description="Disordered" evidence="1">
    <location>
        <begin position="278"/>
        <end position="322"/>
    </location>
</feature>
<feature type="compositionally biased region" description="Basic and acidic residues" evidence="1">
    <location>
        <begin position="639"/>
        <end position="652"/>
    </location>
</feature>
<feature type="region of interest" description="Disordered" evidence="1">
    <location>
        <begin position="857"/>
        <end position="913"/>
    </location>
</feature>
<feature type="region of interest" description="Disordered" evidence="1">
    <location>
        <begin position="1116"/>
        <end position="1407"/>
    </location>
</feature>
<protein>
    <recommendedName>
        <fullName evidence="4">Involucrin repeat protein</fullName>
    </recommendedName>
</protein>
<feature type="compositionally biased region" description="Basic residues" evidence="1">
    <location>
        <begin position="617"/>
        <end position="638"/>
    </location>
</feature>
<feature type="compositionally biased region" description="Basic residues" evidence="1">
    <location>
        <begin position="743"/>
        <end position="753"/>
    </location>
</feature>
<feature type="compositionally biased region" description="Basic and acidic residues" evidence="1">
    <location>
        <begin position="2056"/>
        <end position="2077"/>
    </location>
</feature>
<feature type="compositionally biased region" description="Basic residues" evidence="1">
    <location>
        <begin position="671"/>
        <end position="685"/>
    </location>
</feature>
<proteinExistence type="predicted"/>
<organism evidence="2 3">
    <name type="scientific">Bimuria novae-zelandiae CBS 107.79</name>
    <dbReference type="NCBI Taxonomy" id="1447943"/>
    <lineage>
        <taxon>Eukaryota</taxon>
        <taxon>Fungi</taxon>
        <taxon>Dikarya</taxon>
        <taxon>Ascomycota</taxon>
        <taxon>Pezizomycotina</taxon>
        <taxon>Dothideomycetes</taxon>
        <taxon>Pleosporomycetidae</taxon>
        <taxon>Pleosporales</taxon>
        <taxon>Massarineae</taxon>
        <taxon>Didymosphaeriaceae</taxon>
        <taxon>Bimuria</taxon>
    </lineage>
</organism>
<evidence type="ECO:0000256" key="1">
    <source>
        <dbReference type="SAM" id="MobiDB-lite"/>
    </source>
</evidence>
<evidence type="ECO:0000313" key="3">
    <source>
        <dbReference type="Proteomes" id="UP000800036"/>
    </source>
</evidence>
<dbReference type="Proteomes" id="UP000800036">
    <property type="component" value="Unassembled WGS sequence"/>
</dbReference>
<feature type="compositionally biased region" description="Polar residues" evidence="1">
    <location>
        <begin position="1863"/>
        <end position="1887"/>
    </location>
</feature>
<feature type="compositionally biased region" description="Polar residues" evidence="1">
    <location>
        <begin position="372"/>
        <end position="389"/>
    </location>
</feature>
<feature type="compositionally biased region" description="Pro residues" evidence="1">
    <location>
        <begin position="1626"/>
        <end position="1636"/>
    </location>
</feature>
<feature type="compositionally biased region" description="Low complexity" evidence="1">
    <location>
        <begin position="340"/>
        <end position="357"/>
    </location>
</feature>
<feature type="compositionally biased region" description="Basic and acidic residues" evidence="1">
    <location>
        <begin position="548"/>
        <end position="564"/>
    </location>
</feature>
<feature type="region of interest" description="Disordered" evidence="1">
    <location>
        <begin position="1793"/>
        <end position="1812"/>
    </location>
</feature>
<feature type="compositionally biased region" description="Low complexity" evidence="1">
    <location>
        <begin position="1824"/>
        <end position="1841"/>
    </location>
</feature>
<feature type="compositionally biased region" description="Pro residues" evidence="1">
    <location>
        <begin position="305"/>
        <end position="314"/>
    </location>
</feature>
<feature type="compositionally biased region" description="Basic and acidic residues" evidence="1">
    <location>
        <begin position="865"/>
        <end position="877"/>
    </location>
</feature>
<feature type="compositionally biased region" description="Basic and acidic residues" evidence="1">
    <location>
        <begin position="660"/>
        <end position="670"/>
    </location>
</feature>
<gene>
    <name evidence="2" type="ORF">BU23DRAFT_108508</name>
</gene>
<feature type="compositionally biased region" description="Low complexity" evidence="1">
    <location>
        <begin position="1916"/>
        <end position="1925"/>
    </location>
</feature>
<dbReference type="OrthoDB" id="5365701at2759"/>
<feature type="compositionally biased region" description="Basic residues" evidence="1">
    <location>
        <begin position="707"/>
        <end position="721"/>
    </location>
</feature>